<keyword evidence="4 10" id="KW-1133">Transmembrane helix</keyword>
<evidence type="ECO:0000256" key="1">
    <source>
        <dbReference type="ARBA" id="ARBA00004651"/>
    </source>
</evidence>
<dbReference type="Proteomes" id="UP000321034">
    <property type="component" value="Unassembled WGS sequence"/>
</dbReference>
<comment type="function">
    <text evidence="9 10">Fluoride-specific ion channel. Important for reducing fluoride concentration in the cell, thus reducing its toxicity.</text>
</comment>
<dbReference type="PANTHER" id="PTHR28259">
    <property type="entry name" value="FLUORIDE EXPORT PROTEIN 1-RELATED"/>
    <property type="match status" value="1"/>
</dbReference>
<dbReference type="AlphaFoldDB" id="A0A5C8I052"/>
<name>A0A5C8I052_9MICO</name>
<evidence type="ECO:0000313" key="12">
    <source>
        <dbReference type="Proteomes" id="UP000321034"/>
    </source>
</evidence>
<keyword evidence="12" id="KW-1185">Reference proteome</keyword>
<dbReference type="GO" id="GO:0062054">
    <property type="term" value="F:fluoride channel activity"/>
    <property type="evidence" value="ECO:0007669"/>
    <property type="project" value="UniProtKB-UniRule"/>
</dbReference>
<keyword evidence="10" id="KW-0479">Metal-binding</keyword>
<proteinExistence type="inferred from homology"/>
<comment type="similarity">
    <text evidence="7 10">Belongs to the fluoride channel Fluc/FEX (TC 1.A.43) family.</text>
</comment>
<dbReference type="PANTHER" id="PTHR28259:SF1">
    <property type="entry name" value="FLUORIDE EXPORT PROTEIN 1-RELATED"/>
    <property type="match status" value="1"/>
</dbReference>
<evidence type="ECO:0000256" key="2">
    <source>
        <dbReference type="ARBA" id="ARBA00022475"/>
    </source>
</evidence>
<feature type="transmembrane region" description="Helical" evidence="10">
    <location>
        <begin position="36"/>
        <end position="57"/>
    </location>
</feature>
<accession>A0A5C8I052</accession>
<keyword evidence="10" id="KW-0406">Ion transport</keyword>
<dbReference type="HAMAP" id="MF_00454">
    <property type="entry name" value="FluC"/>
    <property type="match status" value="1"/>
</dbReference>
<feature type="binding site" evidence="10">
    <location>
        <position position="80"/>
    </location>
    <ligand>
        <name>Na(+)</name>
        <dbReference type="ChEBI" id="CHEBI:29101"/>
        <note>structural</note>
    </ligand>
</feature>
<comment type="subcellular location">
    <subcellularLocation>
        <location evidence="1 10">Cell membrane</location>
        <topology evidence="1 10">Multi-pass membrane protein</topology>
    </subcellularLocation>
</comment>
<keyword evidence="3 10" id="KW-0812">Transmembrane</keyword>
<comment type="catalytic activity">
    <reaction evidence="8">
        <text>fluoride(in) = fluoride(out)</text>
        <dbReference type="Rhea" id="RHEA:76159"/>
        <dbReference type="ChEBI" id="CHEBI:17051"/>
    </reaction>
    <physiologicalReaction direction="left-to-right" evidence="8">
        <dbReference type="Rhea" id="RHEA:76160"/>
    </physiologicalReaction>
</comment>
<evidence type="ECO:0000256" key="7">
    <source>
        <dbReference type="ARBA" id="ARBA00035120"/>
    </source>
</evidence>
<keyword evidence="6 10" id="KW-0407">Ion channel</keyword>
<keyword evidence="10" id="KW-0915">Sodium</keyword>
<dbReference type="GO" id="GO:0005886">
    <property type="term" value="C:plasma membrane"/>
    <property type="evidence" value="ECO:0007669"/>
    <property type="project" value="UniProtKB-SubCell"/>
</dbReference>
<gene>
    <name evidence="10" type="primary">fluC</name>
    <name evidence="10" type="synonym">crcB</name>
    <name evidence="11" type="ORF">FVP77_15990</name>
</gene>
<feature type="transmembrane region" description="Helical" evidence="10">
    <location>
        <begin position="69"/>
        <end position="88"/>
    </location>
</feature>
<evidence type="ECO:0000256" key="10">
    <source>
        <dbReference type="HAMAP-Rule" id="MF_00454"/>
    </source>
</evidence>
<sequence length="143" mass="14788">MHLRWRYIGLVFAGGTAGTAAREALSLVIPSINGIPVAILLINVVGALFLGVLLEALARRGADEGRRRILRLLLGTGFAGGFTTYSALASDTVFLLIDGDTWVGLGYAITTIAVGALATLAGISLAAAHHRRRHPDAAGEGAS</sequence>
<organism evidence="11 12">
    <name type="scientific">Microbacterium hatanonis</name>
    <dbReference type="NCBI Taxonomy" id="404366"/>
    <lineage>
        <taxon>Bacteria</taxon>
        <taxon>Bacillati</taxon>
        <taxon>Actinomycetota</taxon>
        <taxon>Actinomycetes</taxon>
        <taxon>Micrococcales</taxon>
        <taxon>Microbacteriaceae</taxon>
        <taxon>Microbacterium</taxon>
    </lineage>
</organism>
<evidence type="ECO:0000256" key="3">
    <source>
        <dbReference type="ARBA" id="ARBA00022692"/>
    </source>
</evidence>
<keyword evidence="2 10" id="KW-1003">Cell membrane</keyword>
<evidence type="ECO:0000256" key="5">
    <source>
        <dbReference type="ARBA" id="ARBA00023136"/>
    </source>
</evidence>
<keyword evidence="5 10" id="KW-0472">Membrane</keyword>
<evidence type="ECO:0000313" key="11">
    <source>
        <dbReference type="EMBL" id="TXK10556.1"/>
    </source>
</evidence>
<dbReference type="InterPro" id="IPR003691">
    <property type="entry name" value="FluC"/>
</dbReference>
<evidence type="ECO:0000256" key="9">
    <source>
        <dbReference type="ARBA" id="ARBA00049940"/>
    </source>
</evidence>
<dbReference type="OrthoDB" id="4408652at2"/>
<keyword evidence="10" id="KW-0813">Transport</keyword>
<dbReference type="EMBL" id="VRSV01000002">
    <property type="protein sequence ID" value="TXK10556.1"/>
    <property type="molecule type" value="Genomic_DNA"/>
</dbReference>
<protein>
    <recommendedName>
        <fullName evidence="10">Fluoride-specific ion channel FluC</fullName>
    </recommendedName>
</protein>
<comment type="activity regulation">
    <text evidence="10">Na(+) is not transported, but it plays an essential structural role and its presence is essential for fluoride channel function.</text>
</comment>
<comment type="caution">
    <text evidence="11">The sequence shown here is derived from an EMBL/GenBank/DDBJ whole genome shotgun (WGS) entry which is preliminary data.</text>
</comment>
<evidence type="ECO:0000256" key="6">
    <source>
        <dbReference type="ARBA" id="ARBA00023303"/>
    </source>
</evidence>
<reference evidence="11 12" key="1">
    <citation type="submission" date="2019-08" db="EMBL/GenBank/DDBJ databases">
        <authorList>
            <person name="Dong K."/>
        </authorList>
    </citation>
    <scope>NUCLEOTIDE SEQUENCE [LARGE SCALE GENOMIC DNA]</scope>
    <source>
        <strain evidence="11 12">JCM14558</strain>
    </source>
</reference>
<dbReference type="GO" id="GO:0046872">
    <property type="term" value="F:metal ion binding"/>
    <property type="evidence" value="ECO:0007669"/>
    <property type="project" value="UniProtKB-KW"/>
</dbReference>
<evidence type="ECO:0000256" key="4">
    <source>
        <dbReference type="ARBA" id="ARBA00022989"/>
    </source>
</evidence>
<feature type="binding site" evidence="10">
    <location>
        <position position="83"/>
    </location>
    <ligand>
        <name>Na(+)</name>
        <dbReference type="ChEBI" id="CHEBI:29101"/>
        <note>structural</note>
    </ligand>
</feature>
<dbReference type="GO" id="GO:0140114">
    <property type="term" value="P:cellular detoxification of fluoride"/>
    <property type="evidence" value="ECO:0007669"/>
    <property type="project" value="UniProtKB-UniRule"/>
</dbReference>
<evidence type="ECO:0000256" key="8">
    <source>
        <dbReference type="ARBA" id="ARBA00035585"/>
    </source>
</evidence>
<feature type="transmembrane region" description="Helical" evidence="10">
    <location>
        <begin position="108"/>
        <end position="128"/>
    </location>
</feature>
<dbReference type="Pfam" id="PF02537">
    <property type="entry name" value="CRCB"/>
    <property type="match status" value="1"/>
</dbReference>